<dbReference type="EMBL" id="JASJOS010000005">
    <property type="protein sequence ID" value="MDJ1481250.1"/>
    <property type="molecule type" value="Genomic_DNA"/>
</dbReference>
<protein>
    <submittedName>
        <fullName evidence="1">Uncharacterized protein</fullName>
    </submittedName>
</protein>
<dbReference type="EMBL" id="JASJOT010000018">
    <property type="protein sequence ID" value="MDJ1495893.1"/>
    <property type="molecule type" value="Genomic_DNA"/>
</dbReference>
<reference evidence="1 3" key="1">
    <citation type="submission" date="2023-05" db="EMBL/GenBank/DDBJ databases">
        <authorList>
            <person name="Zhang X."/>
        </authorList>
    </citation>
    <scope>NUCLEOTIDE SEQUENCE</scope>
    <source>
        <strain evidence="2 3">DM2B3-1</strain>
        <strain evidence="1">YF14B1</strain>
    </source>
</reference>
<dbReference type="Proteomes" id="UP001228581">
    <property type="component" value="Unassembled WGS sequence"/>
</dbReference>
<dbReference type="Proteomes" id="UP001241110">
    <property type="component" value="Unassembled WGS sequence"/>
</dbReference>
<dbReference type="RefSeq" id="WP_313978769.1">
    <property type="nucleotide sequence ID" value="NZ_JASJOR010000005.1"/>
</dbReference>
<dbReference type="AlphaFoldDB" id="A0AAE3QPP3"/>
<gene>
    <name evidence="1" type="ORF">QNI16_12195</name>
    <name evidence="2" type="ORF">QNI19_23365</name>
</gene>
<evidence type="ECO:0000313" key="4">
    <source>
        <dbReference type="Proteomes" id="UP001241110"/>
    </source>
</evidence>
<accession>A0AAE3QPP3</accession>
<evidence type="ECO:0000313" key="3">
    <source>
        <dbReference type="Proteomes" id="UP001228581"/>
    </source>
</evidence>
<sequence length="67" mass="7595">MKSKTVTVQMYGVEQLLYNSSQNLIPYLELEAALKEGYQVKEIKDITPEGHLAAIVVYHLEKNTLIS</sequence>
<keyword evidence="3" id="KW-1185">Reference proteome</keyword>
<evidence type="ECO:0000313" key="1">
    <source>
        <dbReference type="EMBL" id="MDJ1481250.1"/>
    </source>
</evidence>
<proteinExistence type="predicted"/>
<organism evidence="1 4">
    <name type="scientific">Xanthocytophaga flava</name>
    <dbReference type="NCBI Taxonomy" id="3048013"/>
    <lineage>
        <taxon>Bacteria</taxon>
        <taxon>Pseudomonadati</taxon>
        <taxon>Bacteroidota</taxon>
        <taxon>Cytophagia</taxon>
        <taxon>Cytophagales</taxon>
        <taxon>Rhodocytophagaceae</taxon>
        <taxon>Xanthocytophaga</taxon>
    </lineage>
</organism>
<name>A0AAE3QPP3_9BACT</name>
<evidence type="ECO:0000313" key="2">
    <source>
        <dbReference type="EMBL" id="MDJ1495893.1"/>
    </source>
</evidence>
<comment type="caution">
    <text evidence="1">The sequence shown here is derived from an EMBL/GenBank/DDBJ whole genome shotgun (WGS) entry which is preliminary data.</text>
</comment>